<keyword evidence="2" id="KW-1185">Reference proteome</keyword>
<dbReference type="Proteomes" id="UP001604277">
    <property type="component" value="Unassembled WGS sequence"/>
</dbReference>
<organism evidence="1 2">
    <name type="scientific">Forsythia ovata</name>
    <dbReference type="NCBI Taxonomy" id="205694"/>
    <lineage>
        <taxon>Eukaryota</taxon>
        <taxon>Viridiplantae</taxon>
        <taxon>Streptophyta</taxon>
        <taxon>Embryophyta</taxon>
        <taxon>Tracheophyta</taxon>
        <taxon>Spermatophyta</taxon>
        <taxon>Magnoliopsida</taxon>
        <taxon>eudicotyledons</taxon>
        <taxon>Gunneridae</taxon>
        <taxon>Pentapetalae</taxon>
        <taxon>asterids</taxon>
        <taxon>lamiids</taxon>
        <taxon>Lamiales</taxon>
        <taxon>Oleaceae</taxon>
        <taxon>Forsythieae</taxon>
        <taxon>Forsythia</taxon>
    </lineage>
</organism>
<comment type="caution">
    <text evidence="1">The sequence shown here is derived from an EMBL/GenBank/DDBJ whole genome shotgun (WGS) entry which is preliminary data.</text>
</comment>
<reference evidence="2" key="1">
    <citation type="submission" date="2024-07" db="EMBL/GenBank/DDBJ databases">
        <title>Two chromosome-level genome assemblies of Korean endemic species Abeliophyllum distichum and Forsythia ovata (Oleaceae).</title>
        <authorList>
            <person name="Jang H."/>
        </authorList>
    </citation>
    <scope>NUCLEOTIDE SEQUENCE [LARGE SCALE GENOMIC DNA]</scope>
</reference>
<accession>A0ABD1X057</accession>
<evidence type="ECO:0000313" key="1">
    <source>
        <dbReference type="EMBL" id="KAL2555070.1"/>
    </source>
</evidence>
<evidence type="ECO:0000313" key="2">
    <source>
        <dbReference type="Proteomes" id="UP001604277"/>
    </source>
</evidence>
<name>A0ABD1X057_9LAMI</name>
<dbReference type="EMBL" id="JBFOLJ010000002">
    <property type="protein sequence ID" value="KAL2555070.1"/>
    <property type="molecule type" value="Genomic_DNA"/>
</dbReference>
<sequence>MQKTPFFSQISGKTNWVFFLINTSTFLNANWSSFSFNTTTLLNPVAGNILFSSVASISDEDMDTVIDLQLAGTMTHEVNGGSANFTGQIPVTDRNCKTLMHLHVSKNLLSG</sequence>
<gene>
    <name evidence="1" type="ORF">Fot_08689</name>
</gene>
<proteinExistence type="predicted"/>
<dbReference type="AlphaFoldDB" id="A0ABD1X057"/>
<protein>
    <submittedName>
        <fullName evidence="1">Uncharacterized protein</fullName>
    </submittedName>
</protein>